<feature type="non-terminal residue" evidence="2">
    <location>
        <position position="73"/>
    </location>
</feature>
<dbReference type="AlphaFoldDB" id="M1ZN83"/>
<dbReference type="EMBL" id="AMXI01001730">
    <property type="protein sequence ID" value="EKN35918.1"/>
    <property type="molecule type" value="Genomic_DNA"/>
</dbReference>
<dbReference type="InterPro" id="IPR038454">
    <property type="entry name" value="DnaA_N_sf"/>
</dbReference>
<evidence type="ECO:0000259" key="1">
    <source>
        <dbReference type="Pfam" id="PF11638"/>
    </source>
</evidence>
<evidence type="ECO:0000313" key="2">
    <source>
        <dbReference type="EMBL" id="EKN35918.1"/>
    </source>
</evidence>
<name>M1ZN83_CLOBO</name>
<evidence type="ECO:0000313" key="3">
    <source>
        <dbReference type="Proteomes" id="UP000011944"/>
    </source>
</evidence>
<sequence length="73" mass="8275">MSTHLTETWEKAINIIKGELTEVSFNTWIKSINPISLENNSLKLAVPNDFTKGILESRYKDLIVNALKLLTSK</sequence>
<dbReference type="Pfam" id="PF11638">
    <property type="entry name" value="DnaA_N"/>
    <property type="match status" value="1"/>
</dbReference>
<dbReference type="InterPro" id="IPR024633">
    <property type="entry name" value="DnaA_N_dom"/>
</dbReference>
<reference evidence="2 3" key="2">
    <citation type="submission" date="2013-03" db="EMBL/GenBank/DDBJ databases">
        <title>Diversity in Clostridium botulinum.</title>
        <authorList>
            <person name="Timme R.E."/>
            <person name="Allard M."/>
            <person name="Luo Y."/>
            <person name="Strain E."/>
            <person name="Gonzalez-Escalona N."/>
            <person name="Brown E."/>
        </authorList>
    </citation>
    <scope>NUCLEOTIDE SEQUENCE [LARGE SCALE GENOMIC DNA]</scope>
    <source>
        <strain evidence="2 3">CFSAN001627</strain>
    </source>
</reference>
<organism evidence="2 3">
    <name type="scientific">Clostridium botulinum CFSAN001627</name>
    <dbReference type="NCBI Taxonomy" id="1232189"/>
    <lineage>
        <taxon>Bacteria</taxon>
        <taxon>Bacillati</taxon>
        <taxon>Bacillota</taxon>
        <taxon>Clostridia</taxon>
        <taxon>Eubacteriales</taxon>
        <taxon>Clostridiaceae</taxon>
        <taxon>Clostridium</taxon>
    </lineage>
</organism>
<comment type="caution">
    <text evidence="2">The sequence shown here is derived from an EMBL/GenBank/DDBJ whole genome shotgun (WGS) entry which is preliminary data.</text>
</comment>
<dbReference type="Proteomes" id="UP000011944">
    <property type="component" value="Unassembled WGS sequence"/>
</dbReference>
<accession>M1ZN83</accession>
<reference evidence="2 3" key="1">
    <citation type="submission" date="2012-10" db="EMBL/GenBank/DDBJ databases">
        <authorList>
            <person name="Strain E.A."/>
            <person name="Brown E."/>
            <person name="Allard M.W."/>
            <person name="Gonzalez-Escalona N."/>
            <person name="Timme R."/>
        </authorList>
    </citation>
    <scope>NUCLEOTIDE SEQUENCE [LARGE SCALE GENOMIC DNA]</scope>
    <source>
        <strain evidence="2 3">CFSAN001627</strain>
    </source>
</reference>
<gene>
    <name evidence="2" type="primary">dnaA</name>
    <name evidence="2" type="ORF">CFSAN001627_27550</name>
</gene>
<proteinExistence type="predicted"/>
<dbReference type="Gene3D" id="3.30.300.180">
    <property type="match status" value="1"/>
</dbReference>
<feature type="domain" description="DnaA N-terminal" evidence="1">
    <location>
        <begin position="7"/>
        <end position="68"/>
    </location>
</feature>
<protein>
    <submittedName>
        <fullName evidence="2">Chromosomal replication initiation protein</fullName>
    </submittedName>
</protein>